<proteinExistence type="inferred from homology"/>
<dbReference type="InterPro" id="IPR040451">
    <property type="entry name" value="GH81_N"/>
</dbReference>
<keyword evidence="7" id="KW-0961">Cell wall biogenesis/degradation</keyword>
<dbReference type="InterPro" id="IPR005200">
    <property type="entry name" value="Endo-beta-glucanase"/>
</dbReference>
<feature type="region of interest" description="Disordered" evidence="9">
    <location>
        <begin position="1"/>
        <end position="22"/>
    </location>
</feature>
<evidence type="ECO:0000313" key="11">
    <source>
        <dbReference type="RefSeq" id="XP_010258722.1"/>
    </source>
</evidence>
<evidence type="ECO:0000256" key="5">
    <source>
        <dbReference type="ARBA" id="ARBA00023277"/>
    </source>
</evidence>
<feature type="compositionally biased region" description="Polar residues" evidence="9">
    <location>
        <begin position="1"/>
        <end position="12"/>
    </location>
</feature>
<keyword evidence="5" id="KW-0119">Carbohydrate metabolism</keyword>
<evidence type="ECO:0000256" key="9">
    <source>
        <dbReference type="SAM" id="MobiDB-lite"/>
    </source>
</evidence>
<dbReference type="OrthoDB" id="4473401at2759"/>
<dbReference type="Proteomes" id="UP000189703">
    <property type="component" value="Unplaced"/>
</dbReference>
<comment type="similarity">
    <text evidence="2">Belongs to the glycosyl hydrolase 81 family.</text>
</comment>
<keyword evidence="6" id="KW-0326">Glycosidase</keyword>
<dbReference type="Gene3D" id="2.70.98.30">
    <property type="entry name" value="Golgi alpha-mannosidase II, domain 4"/>
    <property type="match status" value="1"/>
</dbReference>
<keyword evidence="10" id="KW-1185">Reference proteome</keyword>
<dbReference type="Pfam" id="PF17652">
    <property type="entry name" value="Glyco_hydro81C"/>
    <property type="match status" value="1"/>
</dbReference>
<dbReference type="GO" id="GO:0042973">
    <property type="term" value="F:glucan endo-1,3-beta-D-glucosidase activity"/>
    <property type="evidence" value="ECO:0007669"/>
    <property type="project" value="UniProtKB-EC"/>
</dbReference>
<evidence type="ECO:0000256" key="2">
    <source>
        <dbReference type="ARBA" id="ARBA00010730"/>
    </source>
</evidence>
<reference evidence="11" key="1">
    <citation type="submission" date="2025-08" db="UniProtKB">
        <authorList>
            <consortium name="RefSeq"/>
        </authorList>
    </citation>
    <scope>IDENTIFICATION</scope>
</reference>
<keyword evidence="4" id="KW-0378">Hydrolase</keyword>
<dbReference type="eggNOG" id="KOG2254">
    <property type="taxonomic scope" value="Eukaryota"/>
</dbReference>
<sequence>MQPANTASTTSFRFPEEQARGLPDPSRYFSEHLRSPPYPTSPFFLNFVLRFGDRPEYIHPYIIRSASSSVQLCYPSRNVSAASIVQEFKNDLVIEASLYNQDNHGNNYIQSNHFISSFSDLCVTLDVPPSLRFFLARGSPFVTCITTATVTLSIKSFHSFEPPHSNGSSTKHTIRLKDSHTWICYSSSPLNLTLRDSVLTADNFSGVLRFAVLPNSEPHYVTILDRFSNCYAVSGRAFFTKPFCLEYKWEKKGRGELLLLAHPLHRKLLDVDDGDVAVLDEFKYNSIDGDLVGVVGNWWHLKTDPIKPQWKSFGGIEEKFFPEIASALRNDVGGLTPITTVSPYVYGKIIARAARLAVIAEEIGSKELIPAVSNFLRIWIGQWLDGKYTNNSFLYDTKWGGIISKGSEDESSTEFNNYRGHHHHLGYFLYAIAVLVRNDKDWGRKYRSQAYSILGDFLTLGRRPNSNYPRLRCFDPWILHSWSGEVAVYNDGRHQESSSEAVNAYYSAALMGMSYEDSHLVDIASTLASLEIRSAQTWWHVREGNAMYEEEFSRENRLMGVLWTNMRDTGLWQGPSRWKEYRVAIQVRPITPITEILFGDVRFVKEMVKWALPATEREDVSDRRKGFLYAMEGMYDKESAPKKIRSLKEFHESNSLSNMLWWIYISHPPPVNQIDQNLN</sequence>
<dbReference type="RefSeq" id="XP_010258722.1">
    <property type="nucleotide sequence ID" value="XM_010260420.1"/>
</dbReference>
<comment type="catalytic activity">
    <reaction evidence="1">
        <text>Hydrolysis of (1-&gt;3)-beta-D-glucosidic linkages in (1-&gt;3)-beta-D-glucans.</text>
        <dbReference type="EC" id="3.2.1.39"/>
    </reaction>
</comment>
<evidence type="ECO:0000256" key="3">
    <source>
        <dbReference type="ARBA" id="ARBA00012780"/>
    </source>
</evidence>
<protein>
    <recommendedName>
        <fullName evidence="3">glucan endo-1,3-beta-D-glucosidase</fullName>
        <ecNumber evidence="3">3.2.1.39</ecNumber>
    </recommendedName>
</protein>
<evidence type="ECO:0000256" key="7">
    <source>
        <dbReference type="ARBA" id="ARBA00023316"/>
    </source>
</evidence>
<keyword evidence="8" id="KW-0624">Polysaccharide degradation</keyword>
<evidence type="ECO:0000256" key="8">
    <source>
        <dbReference type="ARBA" id="ARBA00023326"/>
    </source>
</evidence>
<organism evidence="10 11">
    <name type="scientific">Nelumbo nucifera</name>
    <name type="common">Sacred lotus</name>
    <dbReference type="NCBI Taxonomy" id="4432"/>
    <lineage>
        <taxon>Eukaryota</taxon>
        <taxon>Viridiplantae</taxon>
        <taxon>Streptophyta</taxon>
        <taxon>Embryophyta</taxon>
        <taxon>Tracheophyta</taxon>
        <taxon>Spermatophyta</taxon>
        <taxon>Magnoliopsida</taxon>
        <taxon>Proteales</taxon>
        <taxon>Nelumbonaceae</taxon>
        <taxon>Nelumbo</taxon>
    </lineage>
</organism>
<dbReference type="Pfam" id="PF03639">
    <property type="entry name" value="Glyco_hydro_81"/>
    <property type="match status" value="1"/>
</dbReference>
<dbReference type="EC" id="3.2.1.39" evidence="3"/>
<dbReference type="AlphaFoldDB" id="A0A1U8A1U6"/>
<name>A0A1U8A1U6_NELNU</name>
<dbReference type="InterPro" id="IPR040720">
    <property type="entry name" value="GH81_C"/>
</dbReference>
<evidence type="ECO:0000313" key="10">
    <source>
        <dbReference type="Proteomes" id="UP000189703"/>
    </source>
</evidence>
<evidence type="ECO:0000256" key="4">
    <source>
        <dbReference type="ARBA" id="ARBA00022801"/>
    </source>
</evidence>
<dbReference type="GO" id="GO:0000272">
    <property type="term" value="P:polysaccharide catabolic process"/>
    <property type="evidence" value="ECO:0007669"/>
    <property type="project" value="UniProtKB-KW"/>
</dbReference>
<gene>
    <name evidence="11" type="primary">LOC104598384</name>
</gene>
<dbReference type="KEGG" id="nnu:104598384"/>
<evidence type="ECO:0000256" key="1">
    <source>
        <dbReference type="ARBA" id="ARBA00000382"/>
    </source>
</evidence>
<dbReference type="GO" id="GO:0052861">
    <property type="term" value="F:endo-1,3(4)-beta-glucanase activity"/>
    <property type="evidence" value="ECO:0007669"/>
    <property type="project" value="InterPro"/>
</dbReference>
<accession>A0A1U8A1U6</accession>
<dbReference type="PANTHER" id="PTHR31983:SF0">
    <property type="entry name" value="GLUCAN ENDO-1,3-BETA-D-GLUCOSIDASE 2"/>
    <property type="match status" value="1"/>
</dbReference>
<dbReference type="PROSITE" id="PS52008">
    <property type="entry name" value="GH81"/>
    <property type="match status" value="1"/>
</dbReference>
<dbReference type="STRING" id="4432.A0A1U8A1U6"/>
<dbReference type="GeneID" id="104598384"/>
<dbReference type="PANTHER" id="PTHR31983">
    <property type="entry name" value="ENDO-1,3(4)-BETA-GLUCANASE 1"/>
    <property type="match status" value="1"/>
</dbReference>
<evidence type="ECO:0000256" key="6">
    <source>
        <dbReference type="ARBA" id="ARBA00023295"/>
    </source>
</evidence>
<dbReference type="GO" id="GO:0071555">
    <property type="term" value="P:cell wall organization"/>
    <property type="evidence" value="ECO:0007669"/>
    <property type="project" value="UniProtKB-KW"/>
</dbReference>